<evidence type="ECO:0000256" key="1">
    <source>
        <dbReference type="ARBA" id="ARBA00004496"/>
    </source>
</evidence>
<dbReference type="Pfam" id="PF01515">
    <property type="entry name" value="PTA_PTB"/>
    <property type="match status" value="1"/>
</dbReference>
<keyword evidence="15" id="KW-1185">Reference proteome</keyword>
<gene>
    <name evidence="14" type="primary">pta</name>
    <name evidence="14" type="ORF">PROFFT_A_01660</name>
</gene>
<dbReference type="NCBIfam" id="NF007233">
    <property type="entry name" value="PRK09653.1"/>
    <property type="match status" value="1"/>
</dbReference>
<evidence type="ECO:0000256" key="8">
    <source>
        <dbReference type="ARBA" id="ARBA00022679"/>
    </source>
</evidence>
<dbReference type="InterPro" id="IPR002505">
    <property type="entry name" value="PTA_PTB"/>
</dbReference>
<dbReference type="Pfam" id="PF07085">
    <property type="entry name" value="DRTGG"/>
    <property type="match status" value="1"/>
</dbReference>
<evidence type="ECO:0000256" key="10">
    <source>
        <dbReference type="ARBA" id="ARBA00031108"/>
    </source>
</evidence>
<dbReference type="InterPro" id="IPR050500">
    <property type="entry name" value="Phos_Acetyltrans/Butyryltrans"/>
</dbReference>
<dbReference type="EMBL" id="LR890047">
    <property type="protein sequence ID" value="CAD6508485.1"/>
    <property type="molecule type" value="Genomic_DNA"/>
</dbReference>
<feature type="domain" description="DRTGG" evidence="13">
    <location>
        <begin position="233"/>
        <end position="345"/>
    </location>
</feature>
<dbReference type="Pfam" id="PF13500">
    <property type="entry name" value="AAA_26"/>
    <property type="match status" value="1"/>
</dbReference>
<dbReference type="NCBIfam" id="TIGR00651">
    <property type="entry name" value="pta"/>
    <property type="match status" value="1"/>
</dbReference>
<accession>A0A8E4GIC9</accession>
<dbReference type="CDD" id="cd03109">
    <property type="entry name" value="DTBS"/>
    <property type="match status" value="1"/>
</dbReference>
<comment type="catalytic activity">
    <reaction evidence="11">
        <text>acetyl-CoA + phosphate = acetyl phosphate + CoA</text>
        <dbReference type="Rhea" id="RHEA:19521"/>
        <dbReference type="ChEBI" id="CHEBI:22191"/>
        <dbReference type="ChEBI" id="CHEBI:43474"/>
        <dbReference type="ChEBI" id="CHEBI:57287"/>
        <dbReference type="ChEBI" id="CHEBI:57288"/>
        <dbReference type="EC" id="2.3.1.8"/>
    </reaction>
</comment>
<comment type="pathway">
    <text evidence="2 11">Metabolic intermediate biosynthesis; acetyl-CoA biosynthesis; acetyl-CoA from acetate: step 2/2.</text>
</comment>
<comment type="domain">
    <text evidence="11">The N-terminal region seems to be important for proper quaternary structure. The C-terminal region contains the substrate-binding site.</text>
</comment>
<keyword evidence="8 11" id="KW-0808">Transferase</keyword>
<comment type="function">
    <text evidence="11">Involved in acetate metabolism.</text>
</comment>
<evidence type="ECO:0000256" key="6">
    <source>
        <dbReference type="ARBA" id="ARBA00021528"/>
    </source>
</evidence>
<dbReference type="RefSeq" id="WP_216782598.1">
    <property type="nucleotide sequence ID" value="NZ_LR890047.1"/>
</dbReference>
<dbReference type="KEGG" id="ptf:PROFFT_A_01660"/>
<dbReference type="InterPro" id="IPR010766">
    <property type="entry name" value="DRTGG"/>
</dbReference>
<evidence type="ECO:0000256" key="2">
    <source>
        <dbReference type="ARBA" id="ARBA00004989"/>
    </source>
</evidence>
<evidence type="ECO:0000256" key="7">
    <source>
        <dbReference type="ARBA" id="ARBA00022490"/>
    </source>
</evidence>
<dbReference type="InterPro" id="IPR016475">
    <property type="entry name" value="P-Actrans_bac"/>
</dbReference>
<evidence type="ECO:0000256" key="3">
    <source>
        <dbReference type="ARBA" id="ARBA00008756"/>
    </source>
</evidence>
<dbReference type="GO" id="GO:0008959">
    <property type="term" value="F:phosphate acetyltransferase activity"/>
    <property type="evidence" value="ECO:0007669"/>
    <property type="project" value="UniProtKB-EC"/>
</dbReference>
<comment type="subcellular location">
    <subcellularLocation>
        <location evidence="1 11">Cytoplasm</location>
    </subcellularLocation>
</comment>
<evidence type="ECO:0000256" key="5">
    <source>
        <dbReference type="ARBA" id="ARBA00012707"/>
    </source>
</evidence>
<dbReference type="NCBIfam" id="NF004167">
    <property type="entry name" value="PRK05632.1"/>
    <property type="match status" value="1"/>
</dbReference>
<dbReference type="EC" id="2.3.1.8" evidence="5 11"/>
<evidence type="ECO:0000256" key="9">
    <source>
        <dbReference type="ARBA" id="ARBA00023315"/>
    </source>
</evidence>
<evidence type="ECO:0000259" key="13">
    <source>
        <dbReference type="Pfam" id="PF07085"/>
    </source>
</evidence>
<comment type="similarity">
    <text evidence="3 11">In the C-terminal section; belongs to the phosphate acetyltransferase and butyryltransferase family.</text>
</comment>
<comment type="similarity">
    <text evidence="4 11">In the N-terminal section; belongs to the CobB/CobQ family.</text>
</comment>
<keyword evidence="9 11" id="KW-0012">Acyltransferase</keyword>
<dbReference type="FunFam" id="3.40.50.10750:FF:000001">
    <property type="entry name" value="Phosphate acetyltransferase"/>
    <property type="match status" value="1"/>
</dbReference>
<sequence length="717" mass="78737">MSRTIMLIPTSASFNLNSITLGVIRSIERKNIRPGFYKLIAESLIQTNSLKQTTNLFQDHPSILTAASLCNFNDENMLNLKQQDLLIEEILYGYHQKTKNAEVVLVEGLVFHQNQNFANKINYEISKILNAEIVFVMALGNETSSQIVARIELARSKFGGDKNRNISGVIMNILHMITHDQLYTTSNLSKMSLNFNEASLVSSDVAQLLENSPVPVLGVFLWNTELFPLRAIDIANNLKARIVHAGDIKNRQIESIIFCARSMPYILDELRQGSLVVTSADRTDVLVAACLAAMNGIKIGSILLTDSSNMDSRTFKLCKSALHTGLPVFVVDTNIRETSLMLERCFNLTAPTDDQNHSEKICNHIANHINSKWIDSLTLTYTSPFRLLPAAFCCNLTDLARKACKRIILPEGDEPRTVKAAVMCSERGIAECVLLGIPEKIKHVAEDQGVVLGKSIYIIDPESIREKYLDRLLELRKSKGMTEIIAREQLKDNVVLGTLMLEQNEVDGLVSGAVHTTANTIRPSLQLIKTAPGISLVSSVFFMLLPDQVLVYADCAINSDPTAEQLSEIAIQSADSASSFGIKPYVAMLSYSTGNSGTGIKVDKVRQATCLAQMKRPDLIIDGPLQYDAAIIADVAKLKAPNSPVAGKATVCIFPDLNTGNTTYKAVQHSGDLLSIGPMLQGMRKPVNDLSRGARVNDIVYTVALTAVQAAHLDHLK</sequence>
<feature type="domain" description="Phosphate acetyl/butaryl transferase" evidence="12">
    <location>
        <begin position="395"/>
        <end position="707"/>
    </location>
</feature>
<organism evidence="14 15">
    <name type="scientific">Candidatus Profftia tarda</name>
    <dbReference type="NCBI Taxonomy" id="1177216"/>
    <lineage>
        <taxon>Bacteria</taxon>
        <taxon>Pseudomonadati</taxon>
        <taxon>Pseudomonadota</taxon>
        <taxon>Gammaproteobacteria</taxon>
        <taxon>Enterobacterales</taxon>
        <taxon>Enterobacteriaceae</taxon>
        <taxon>Candidatus Profftia</taxon>
    </lineage>
</organism>
<protein>
    <recommendedName>
        <fullName evidence="6 11">Phosphate acetyltransferase</fullName>
        <ecNumber evidence="5 11">2.3.1.8</ecNumber>
    </recommendedName>
    <alternativeName>
        <fullName evidence="10 11">Phosphotransacetylase</fullName>
    </alternativeName>
</protein>
<name>A0A8E4GIC9_9ENTR</name>
<proteinExistence type="inferred from homology"/>
<reference evidence="14 15" key="1">
    <citation type="submission" date="2020-10" db="EMBL/GenBank/DDBJ databases">
        <authorList>
            <person name="Szabo G."/>
        </authorList>
    </citation>
    <scope>NUCLEOTIDE SEQUENCE [LARGE SCALE GENOMIC DNA]</scope>
    <source>
        <strain evidence="14">PROFFT</strain>
    </source>
</reference>
<evidence type="ECO:0000256" key="11">
    <source>
        <dbReference type="PIRNR" id="PIRNR006107"/>
    </source>
</evidence>
<keyword evidence="7 11" id="KW-0963">Cytoplasm</keyword>
<dbReference type="Proteomes" id="UP000683585">
    <property type="component" value="Chromosome"/>
</dbReference>
<dbReference type="AlphaFoldDB" id="A0A8E4GIC9"/>
<evidence type="ECO:0000259" key="12">
    <source>
        <dbReference type="Pfam" id="PF01515"/>
    </source>
</evidence>
<evidence type="ECO:0000313" key="14">
    <source>
        <dbReference type="EMBL" id="CAD6508485.1"/>
    </source>
</evidence>
<dbReference type="PIRSF" id="PIRSF006107">
    <property type="entry name" value="PhpActrans_proteobac"/>
    <property type="match status" value="1"/>
</dbReference>
<dbReference type="InterPro" id="IPR004614">
    <property type="entry name" value="P_AcTrfase"/>
</dbReference>
<evidence type="ECO:0000313" key="15">
    <source>
        <dbReference type="Proteomes" id="UP000683585"/>
    </source>
</evidence>
<dbReference type="PANTHER" id="PTHR43356:SF3">
    <property type="entry name" value="PHOSPHATE ACETYLTRANSFERASE"/>
    <property type="match status" value="1"/>
</dbReference>
<evidence type="ECO:0000256" key="4">
    <source>
        <dbReference type="ARBA" id="ARBA00009786"/>
    </source>
</evidence>
<dbReference type="PANTHER" id="PTHR43356">
    <property type="entry name" value="PHOSPHATE ACETYLTRANSFERASE"/>
    <property type="match status" value="1"/>
</dbReference>